<accession>A0A2T2XA54</accession>
<name>A0A2T2XA54_9FIRM</name>
<evidence type="ECO:0000313" key="2">
    <source>
        <dbReference type="Proteomes" id="UP000242699"/>
    </source>
</evidence>
<sequence>MSVNSVSQEFSLMADHIDASALALFHETRREYFSREHTGNPDLFRENTRKEKTGLVHGVSSLGRTIRNPGPVVLTSPLKSSWHREI</sequence>
<proteinExistence type="predicted"/>
<comment type="caution">
    <text evidence="1">The sequence shown here is derived from an EMBL/GenBank/DDBJ whole genome shotgun (WGS) entry which is preliminary data.</text>
</comment>
<protein>
    <submittedName>
        <fullName evidence="1">Uncharacterized protein</fullName>
    </submittedName>
</protein>
<reference evidence="1 2" key="1">
    <citation type="journal article" date="2014" name="BMC Genomics">
        <title>Comparison of environmental and isolate Sulfobacillus genomes reveals diverse carbon, sulfur, nitrogen, and hydrogen metabolisms.</title>
        <authorList>
            <person name="Justice N.B."/>
            <person name="Norman A."/>
            <person name="Brown C.T."/>
            <person name="Singh A."/>
            <person name="Thomas B.C."/>
            <person name="Banfield J.F."/>
        </authorList>
    </citation>
    <scope>NUCLEOTIDE SEQUENCE [LARGE SCALE GENOMIC DNA]</scope>
    <source>
        <strain evidence="1">AMDSBA1</strain>
    </source>
</reference>
<dbReference type="Proteomes" id="UP000242699">
    <property type="component" value="Unassembled WGS sequence"/>
</dbReference>
<dbReference type="AlphaFoldDB" id="A0A2T2XA54"/>
<organism evidence="1 2">
    <name type="scientific">Sulfobacillus benefaciens</name>
    <dbReference type="NCBI Taxonomy" id="453960"/>
    <lineage>
        <taxon>Bacteria</taxon>
        <taxon>Bacillati</taxon>
        <taxon>Bacillota</taxon>
        <taxon>Clostridia</taxon>
        <taxon>Eubacteriales</taxon>
        <taxon>Clostridiales Family XVII. Incertae Sedis</taxon>
        <taxon>Sulfobacillus</taxon>
    </lineage>
</organism>
<gene>
    <name evidence="1" type="ORF">C7B43_02865</name>
</gene>
<evidence type="ECO:0000313" key="1">
    <source>
        <dbReference type="EMBL" id="PSR31326.1"/>
    </source>
</evidence>
<dbReference type="EMBL" id="PXYT01000003">
    <property type="protein sequence ID" value="PSR31326.1"/>
    <property type="molecule type" value="Genomic_DNA"/>
</dbReference>